<evidence type="ECO:0000256" key="1">
    <source>
        <dbReference type="ARBA" id="ARBA00023239"/>
    </source>
</evidence>
<dbReference type="AlphaFoldDB" id="A0A073KEM8"/>
<dbReference type="Gene3D" id="3.90.850.10">
    <property type="entry name" value="Fumarylacetoacetase-like, C-terminal domain"/>
    <property type="match status" value="1"/>
</dbReference>
<dbReference type="GO" id="GO:0008684">
    <property type="term" value="F:2-oxopent-4-enoate hydratase activity"/>
    <property type="evidence" value="ECO:0007669"/>
    <property type="project" value="TreeGrafter"/>
</dbReference>
<proteinExistence type="predicted"/>
<dbReference type="InterPro" id="IPR050772">
    <property type="entry name" value="Hydratase-Decarb/MhpD_sf"/>
</dbReference>
<gene>
    <name evidence="3" type="ORF">BAGA_18095</name>
</gene>
<dbReference type="STRING" id="574375.AZF08_10890"/>
<dbReference type="GO" id="GO:0005737">
    <property type="term" value="C:cytoplasm"/>
    <property type="evidence" value="ECO:0007669"/>
    <property type="project" value="TreeGrafter"/>
</dbReference>
<feature type="domain" description="Fumarylacetoacetase-like C-terminal" evidence="2">
    <location>
        <begin position="104"/>
        <end position="257"/>
    </location>
</feature>
<evidence type="ECO:0000313" key="3">
    <source>
        <dbReference type="EMBL" id="KEK25015.1"/>
    </source>
</evidence>
<dbReference type="OrthoDB" id="9792137at2"/>
<keyword evidence="4" id="KW-1185">Reference proteome</keyword>
<dbReference type="eggNOG" id="COG3971">
    <property type="taxonomic scope" value="Bacteria"/>
</dbReference>
<dbReference type="InterPro" id="IPR011234">
    <property type="entry name" value="Fumarylacetoacetase-like_C"/>
</dbReference>
<evidence type="ECO:0000313" key="4">
    <source>
        <dbReference type="Proteomes" id="UP000027778"/>
    </source>
</evidence>
<dbReference type="EMBL" id="JOTM01000003">
    <property type="protein sequence ID" value="KEK25015.1"/>
    <property type="molecule type" value="Genomic_DNA"/>
</dbReference>
<dbReference type="PANTHER" id="PTHR30143:SF0">
    <property type="entry name" value="2-KETO-4-PENTENOATE HYDRATASE"/>
    <property type="match status" value="1"/>
</dbReference>
<name>A0A073KEM8_9BACI</name>
<dbReference type="SUPFAM" id="SSF56529">
    <property type="entry name" value="FAH"/>
    <property type="match status" value="1"/>
</dbReference>
<sequence length="262" mass="28623">MALVKGADSEIIEYLLQAERERKEVVKVTDQHPDLTVEDAYILQKQLVEQKMKEGSKRVGVKLGLTSKAKQQMMGIDEAIYGYLLCDMLAFEWEPVQYETLIHPKVEPEIAFLMGEDLQGTSVTADEVLKATKYITPALEIIDSRYLNFKFTLPDVISDNCSSSKFVLGSKWIHTEEMDLANVGMVMSKNGKVATTGTGAAVLGHPATAIAWAVNKLGLQNEGLKKGDIVLSGALSEAIAFKAGDAIIAQFEGLGSVSMFCE</sequence>
<protein>
    <submittedName>
        <fullName evidence="3">4-oxalocrotonate decarboxylase</fullName>
    </submittedName>
</protein>
<dbReference type="InterPro" id="IPR036663">
    <property type="entry name" value="Fumarylacetoacetase_C_sf"/>
</dbReference>
<dbReference type="Pfam" id="PF01557">
    <property type="entry name" value="FAA_hydrolase"/>
    <property type="match status" value="1"/>
</dbReference>
<dbReference type="RefSeq" id="WP_033673674.1">
    <property type="nucleotide sequence ID" value="NZ_JOTM01000003.1"/>
</dbReference>
<reference evidence="3 4" key="1">
    <citation type="submission" date="2014-06" db="EMBL/GenBank/DDBJ databases">
        <title>Draft genome sequence of Bacillus gaemokensis JCM 15801 (MCCC 1A00707).</title>
        <authorList>
            <person name="Lai Q."/>
            <person name="Liu Y."/>
            <person name="Shao Z."/>
        </authorList>
    </citation>
    <scope>NUCLEOTIDE SEQUENCE [LARGE SCALE GENOMIC DNA]</scope>
    <source>
        <strain evidence="3 4">JCM 15801</strain>
    </source>
</reference>
<evidence type="ECO:0000259" key="2">
    <source>
        <dbReference type="Pfam" id="PF01557"/>
    </source>
</evidence>
<keyword evidence="1" id="KW-0456">Lyase</keyword>
<accession>A0A073KEM8</accession>
<comment type="caution">
    <text evidence="3">The sequence shown here is derived from an EMBL/GenBank/DDBJ whole genome shotgun (WGS) entry which is preliminary data.</text>
</comment>
<dbReference type="Proteomes" id="UP000027778">
    <property type="component" value="Unassembled WGS sequence"/>
</dbReference>
<organism evidence="3 4">
    <name type="scientific">Bacillus gaemokensis</name>
    <dbReference type="NCBI Taxonomy" id="574375"/>
    <lineage>
        <taxon>Bacteria</taxon>
        <taxon>Bacillati</taxon>
        <taxon>Bacillota</taxon>
        <taxon>Bacilli</taxon>
        <taxon>Bacillales</taxon>
        <taxon>Bacillaceae</taxon>
        <taxon>Bacillus</taxon>
        <taxon>Bacillus cereus group</taxon>
    </lineage>
</organism>
<dbReference type="PANTHER" id="PTHR30143">
    <property type="entry name" value="ACID HYDRATASE"/>
    <property type="match status" value="1"/>
</dbReference>